<sequence length="35" mass="4134">METKETAKNIQRLLSITETGLAFSRDEFDRERFIS</sequence>
<dbReference type="AlphaFoldDB" id="A0AB34S8N5"/>
<evidence type="ECO:0000313" key="2">
    <source>
        <dbReference type="EMBL" id="KJQ63306.1"/>
    </source>
</evidence>
<dbReference type="EMBL" id="JYGN01000007">
    <property type="protein sequence ID" value="KJQ63306.1"/>
    <property type="molecule type" value="Genomic_DNA"/>
</dbReference>
<organism evidence="2 3">
    <name type="scientific">Streptococcus gordonii</name>
    <dbReference type="NCBI Taxonomy" id="1302"/>
    <lineage>
        <taxon>Bacteria</taxon>
        <taxon>Bacillati</taxon>
        <taxon>Bacillota</taxon>
        <taxon>Bacilli</taxon>
        <taxon>Lactobacillales</taxon>
        <taxon>Streptococcaceae</taxon>
        <taxon>Streptococcus</taxon>
    </lineage>
</organism>
<evidence type="ECO:0000259" key="1">
    <source>
        <dbReference type="Pfam" id="PF12535"/>
    </source>
</evidence>
<proteinExistence type="predicted"/>
<accession>A0AB34S8N5</accession>
<name>A0AB34S8N5_STRGN</name>
<dbReference type="Proteomes" id="UP000033375">
    <property type="component" value="Unassembled WGS sequence"/>
</dbReference>
<feature type="domain" description="UDP-X diphosphatase-like N-terminal oligomerisation" evidence="1">
    <location>
        <begin position="7"/>
        <end position="33"/>
    </location>
</feature>
<reference evidence="2 3" key="1">
    <citation type="submission" date="2015-02" db="EMBL/GenBank/DDBJ databases">
        <title>Evolution of amylase-binding proteins of oral streptococcal species.</title>
        <authorList>
            <person name="Haase E.M."/>
        </authorList>
    </citation>
    <scope>NUCLEOTIDE SEQUENCE [LARGE SCALE GENOMIC DNA]</scope>
    <source>
        <strain evidence="3">UB10712</strain>
    </source>
</reference>
<gene>
    <name evidence="2" type="primary">mutT_2</name>
    <name evidence="2" type="ORF">TZ88_01832</name>
</gene>
<evidence type="ECO:0000313" key="3">
    <source>
        <dbReference type="Proteomes" id="UP000033375"/>
    </source>
</evidence>
<dbReference type="Pfam" id="PF12535">
    <property type="entry name" value="Nudix_N"/>
    <property type="match status" value="1"/>
</dbReference>
<dbReference type="InterPro" id="IPR059176">
    <property type="entry name" value="UDP-X_N"/>
</dbReference>
<dbReference type="RefSeq" id="WP_048809544.1">
    <property type="nucleotide sequence ID" value="NZ_CABEIB010000003.1"/>
</dbReference>
<dbReference type="Gene3D" id="6.10.250.1120">
    <property type="match status" value="1"/>
</dbReference>
<protein>
    <submittedName>
        <fullName evidence="2">MutT/nudix family protein</fullName>
    </submittedName>
</protein>
<comment type="caution">
    <text evidence="2">The sequence shown here is derived from an EMBL/GenBank/DDBJ whole genome shotgun (WGS) entry which is preliminary data.</text>
</comment>